<keyword evidence="2" id="KW-1185">Reference proteome</keyword>
<name>W6RD14_9HYPH</name>
<protein>
    <recommendedName>
        <fullName evidence="3">AAA family ATPase</fullName>
    </recommendedName>
</protein>
<proteinExistence type="predicted"/>
<dbReference type="SUPFAM" id="SSF52540">
    <property type="entry name" value="P-loop containing nucleoside triphosphate hydrolases"/>
    <property type="match status" value="1"/>
</dbReference>
<accession>W6RD14</accession>
<dbReference type="KEGG" id="rhl:LPU83_2551"/>
<dbReference type="HOGENOM" id="CLU_092618_0_1_5"/>
<evidence type="ECO:0000313" key="2">
    <source>
        <dbReference type="Proteomes" id="UP000019443"/>
    </source>
</evidence>
<organism evidence="1 2">
    <name type="scientific">Rhizobium favelukesii</name>
    <dbReference type="NCBI Taxonomy" id="348824"/>
    <lineage>
        <taxon>Bacteria</taxon>
        <taxon>Pseudomonadati</taxon>
        <taxon>Pseudomonadota</taxon>
        <taxon>Alphaproteobacteria</taxon>
        <taxon>Hyphomicrobiales</taxon>
        <taxon>Rhizobiaceae</taxon>
        <taxon>Rhizobium/Agrobacterium group</taxon>
        <taxon>Rhizobium</taxon>
    </lineage>
</organism>
<dbReference type="PATRIC" id="fig|348824.6.peg.2755"/>
<dbReference type="PANTHER" id="PTHR37816">
    <property type="entry name" value="YALI0E33011P"/>
    <property type="match status" value="1"/>
</dbReference>
<dbReference type="RefSeq" id="WP_024316978.1">
    <property type="nucleotide sequence ID" value="NZ_ATTO01000043.1"/>
</dbReference>
<dbReference type="eggNOG" id="COG0563">
    <property type="taxonomic scope" value="Bacteria"/>
</dbReference>
<dbReference type="PANTHER" id="PTHR37816:SF1">
    <property type="entry name" value="TOXIN"/>
    <property type="match status" value="1"/>
</dbReference>
<dbReference type="EMBL" id="HG916852">
    <property type="protein sequence ID" value="CDM58205.1"/>
    <property type="molecule type" value="Genomic_DNA"/>
</dbReference>
<dbReference type="InterPro" id="IPR027417">
    <property type="entry name" value="P-loop_NTPase"/>
</dbReference>
<evidence type="ECO:0000313" key="1">
    <source>
        <dbReference type="EMBL" id="CDM58205.1"/>
    </source>
</evidence>
<dbReference type="Proteomes" id="UP000019443">
    <property type="component" value="Chromosome"/>
</dbReference>
<gene>
    <name evidence="1" type="ORF">LPU83_2551</name>
</gene>
<evidence type="ECO:0008006" key="3">
    <source>
        <dbReference type="Google" id="ProtNLM"/>
    </source>
</evidence>
<dbReference type="Gene3D" id="3.40.50.300">
    <property type="entry name" value="P-loop containing nucleotide triphosphate hydrolases"/>
    <property type="match status" value="1"/>
</dbReference>
<dbReference type="InterPro" id="IPR052922">
    <property type="entry name" value="Cytidylate_Kinase-2"/>
</dbReference>
<reference evidence="1" key="1">
    <citation type="submission" date="2013-11" db="EMBL/GenBank/DDBJ databases">
        <title>Draft genome sequence of the broad-host-range Rhizobium sp. LPU83 strain, a member of the low-genetic diversity Oregon-like Rhizobium sp. group.</title>
        <authorList>
            <person name="Wibberg D."/>
            <person name="Puehler A."/>
            <person name="Schlueter A."/>
        </authorList>
    </citation>
    <scope>NUCLEOTIDE SEQUENCE [LARGE SCALE GENOMIC DNA]</scope>
    <source>
        <strain evidence="1">LPU83</strain>
    </source>
</reference>
<sequence>MPNDITAIEDAAEVLGAARRIVVFGCSGGGKSTFSQKLARVIGVRYVSMDREVFWLPGWMSRARSEQRQLIAQIVAENHWIIDGNNPSSLDLRLPRADLVVWVRMPRWLCVWSIVKRGFMDRGKTRPDMAPGCLEQMPDWQFISYVWNFERDDVPEFMEGIRRHGASVPVVQLKSRADMGRLLHRLDPVD</sequence>
<dbReference type="AlphaFoldDB" id="W6RD14"/>